<keyword evidence="1" id="KW-0175">Coiled coil</keyword>
<dbReference type="Proteomes" id="UP000190092">
    <property type="component" value="Unassembled WGS sequence"/>
</dbReference>
<accession>A0A1T4SRR8</accession>
<dbReference type="RefSeq" id="WP_139374074.1">
    <property type="nucleotide sequence ID" value="NZ_FUWJ01000009.1"/>
</dbReference>
<feature type="coiled-coil region" evidence="1">
    <location>
        <begin position="13"/>
        <end position="40"/>
    </location>
</feature>
<name>A0A1T4SRR8_9HYPH</name>
<organism evidence="2 3">
    <name type="scientific">Enhydrobacter aerosaccus</name>
    <dbReference type="NCBI Taxonomy" id="225324"/>
    <lineage>
        <taxon>Bacteria</taxon>
        <taxon>Pseudomonadati</taxon>
        <taxon>Pseudomonadota</taxon>
        <taxon>Alphaproteobacteria</taxon>
        <taxon>Hyphomicrobiales</taxon>
        <taxon>Enhydrobacter</taxon>
    </lineage>
</organism>
<gene>
    <name evidence="2" type="ORF">SAMN02745126_04990</name>
</gene>
<proteinExistence type="predicted"/>
<protein>
    <submittedName>
        <fullName evidence="2">Uncharacterized protein</fullName>
    </submittedName>
</protein>
<dbReference type="AlphaFoldDB" id="A0A1T4SRR8"/>
<dbReference type="EMBL" id="FUWJ01000009">
    <property type="protein sequence ID" value="SKA30581.1"/>
    <property type="molecule type" value="Genomic_DNA"/>
</dbReference>
<dbReference type="OrthoDB" id="8779541at2"/>
<evidence type="ECO:0000256" key="1">
    <source>
        <dbReference type="SAM" id="Coils"/>
    </source>
</evidence>
<reference evidence="3" key="1">
    <citation type="submission" date="2017-02" db="EMBL/GenBank/DDBJ databases">
        <authorList>
            <person name="Varghese N."/>
            <person name="Submissions S."/>
        </authorList>
    </citation>
    <scope>NUCLEOTIDE SEQUENCE [LARGE SCALE GENOMIC DNA]</scope>
    <source>
        <strain evidence="3">ATCC 27094</strain>
    </source>
</reference>
<evidence type="ECO:0000313" key="3">
    <source>
        <dbReference type="Proteomes" id="UP000190092"/>
    </source>
</evidence>
<sequence length="74" mass="8496">MKRELANRIAGAMKQVERSLGALDEAIRDVENEAERKQMLRTVIEAVHNLHQHISVPVARRYPDLHPDGHGRTY</sequence>
<keyword evidence="3" id="KW-1185">Reference proteome</keyword>
<evidence type="ECO:0000313" key="2">
    <source>
        <dbReference type="EMBL" id="SKA30581.1"/>
    </source>
</evidence>